<protein>
    <submittedName>
        <fullName evidence="2">Uncharacterized protein</fullName>
    </submittedName>
</protein>
<evidence type="ECO:0000313" key="3">
    <source>
        <dbReference type="Proteomes" id="UP000501676"/>
    </source>
</evidence>
<keyword evidence="1" id="KW-1133">Transmembrane helix</keyword>
<organism evidence="2 3">
    <name type="scientific">Lactobacillus iners</name>
    <dbReference type="NCBI Taxonomy" id="147802"/>
    <lineage>
        <taxon>Bacteria</taxon>
        <taxon>Bacillati</taxon>
        <taxon>Bacillota</taxon>
        <taxon>Bacilli</taxon>
        <taxon>Lactobacillales</taxon>
        <taxon>Lactobacillaceae</taxon>
        <taxon>Lactobacillus</taxon>
    </lineage>
</organism>
<dbReference type="RefSeq" id="WP_006730352.1">
    <property type="nucleotide sequence ID" value="NZ_CP049226.1"/>
</dbReference>
<reference evidence="2 3" key="1">
    <citation type="submission" date="2020-02" db="EMBL/GenBank/DDBJ databases">
        <title>Complete genome sequences of six Lactobacillus iners strains isolated from the human vagina.</title>
        <authorList>
            <person name="France M.T."/>
            <person name="Rutt L."/>
            <person name="Narina S."/>
            <person name="Arbaugh S."/>
            <person name="Humphrys M.S."/>
            <person name="Ma B."/>
            <person name="Hayward M.R."/>
            <person name="Relman D."/>
            <person name="Kwon D.S."/>
            <person name="Ravel J."/>
        </authorList>
    </citation>
    <scope>NUCLEOTIDE SEQUENCE [LARGE SCALE GENOMIC DNA]</scope>
    <source>
        <strain evidence="2 3">C0210C1</strain>
    </source>
</reference>
<keyword evidence="1" id="KW-0472">Membrane</keyword>
<evidence type="ECO:0000256" key="1">
    <source>
        <dbReference type="SAM" id="Phobius"/>
    </source>
</evidence>
<feature type="transmembrane region" description="Helical" evidence="1">
    <location>
        <begin position="27"/>
        <end position="46"/>
    </location>
</feature>
<sequence>MNKKKWLGVWTLTSKEKKDGRHIEGEFKAGIIPSVALIALLIYVLLKLI</sequence>
<gene>
    <name evidence="2" type="ORF">G6Z83_01125</name>
</gene>
<dbReference type="AlphaFoldDB" id="A0A6G7BBI1"/>
<keyword evidence="1" id="KW-0812">Transmembrane</keyword>
<proteinExistence type="predicted"/>
<dbReference type="Proteomes" id="UP000501676">
    <property type="component" value="Chromosome"/>
</dbReference>
<name>A0A6G7BBI1_9LACO</name>
<evidence type="ECO:0000313" key="2">
    <source>
        <dbReference type="EMBL" id="QIH23375.1"/>
    </source>
</evidence>
<accession>A0A6G7BBI1</accession>
<dbReference type="EMBL" id="CP049228">
    <property type="protein sequence ID" value="QIH23375.1"/>
    <property type="molecule type" value="Genomic_DNA"/>
</dbReference>